<keyword evidence="3" id="KW-1185">Reference proteome</keyword>
<comment type="caution">
    <text evidence="2">The sequence shown here is derived from an EMBL/GenBank/DDBJ whole genome shotgun (WGS) entry which is preliminary data.</text>
</comment>
<dbReference type="AlphaFoldDB" id="A0AA35R2S3"/>
<proteinExistence type="predicted"/>
<dbReference type="Gene3D" id="2.60.40.10">
    <property type="entry name" value="Immunoglobulins"/>
    <property type="match status" value="1"/>
</dbReference>
<dbReference type="SUPFAM" id="SSF49265">
    <property type="entry name" value="Fibronectin type III"/>
    <property type="match status" value="1"/>
</dbReference>
<dbReference type="Proteomes" id="UP001174909">
    <property type="component" value="Unassembled WGS sequence"/>
</dbReference>
<name>A0AA35R2S3_GEOBA</name>
<gene>
    <name evidence="2" type="ORF">GBAR_LOCUS3291</name>
</gene>
<evidence type="ECO:0000313" key="2">
    <source>
        <dbReference type="EMBL" id="CAI8001972.1"/>
    </source>
</evidence>
<organism evidence="2 3">
    <name type="scientific">Geodia barretti</name>
    <name type="common">Barrett's horny sponge</name>
    <dbReference type="NCBI Taxonomy" id="519541"/>
    <lineage>
        <taxon>Eukaryota</taxon>
        <taxon>Metazoa</taxon>
        <taxon>Porifera</taxon>
        <taxon>Demospongiae</taxon>
        <taxon>Heteroscleromorpha</taxon>
        <taxon>Tetractinellida</taxon>
        <taxon>Astrophorina</taxon>
        <taxon>Geodiidae</taxon>
        <taxon>Geodia</taxon>
    </lineage>
</organism>
<dbReference type="EMBL" id="CASHTH010000456">
    <property type="protein sequence ID" value="CAI8001972.1"/>
    <property type="molecule type" value="Genomic_DNA"/>
</dbReference>
<feature type="domain" description="Fibronectin type-III" evidence="1">
    <location>
        <begin position="174"/>
        <end position="274"/>
    </location>
</feature>
<dbReference type="InterPro" id="IPR003961">
    <property type="entry name" value="FN3_dom"/>
</dbReference>
<protein>
    <recommendedName>
        <fullName evidence="1">Fibronectin type-III domain-containing protein</fullName>
    </recommendedName>
</protein>
<dbReference type="CDD" id="cd00063">
    <property type="entry name" value="FN3"/>
    <property type="match status" value="1"/>
</dbReference>
<sequence>WSVALCACAAVAPRRCTKRATTARIFLSAAYKMFYFALLTFTTFATTCKYTFLTYPTSVGMNHNFLPVATVDLVVVGGNNALCVGMSVTLQCTVMGGVLTWETPEGALNFIRGRQNTSYQGSYYGQLMESNDTHLISTLNFTFTTEITINCSDTSSIAGTTVIVEGPPSAPDRPLTALERIRRLNKTFSSVSVVWNIPDTNNAHISSYVVTVDPPIPLPASGVIAAGNPLFQSRQLTLTLLHGQQYYITVTARSCGDSVEGPASSALRVNVPGPPKVVRCTAVPVYDYYSNNLKRIEIEWNPIEEAEENVTVNISAAVVSYTISTVPFGAVSSGIDATIEASDHSSCSTSCKYCVKNLTVMSAPTYTIFITANDLLSDEYTEKTECTDGPISIINNLTLIDTKSIFTAAMNTLSQPLLKFRVFYTESVGETEETVAVFLTTTTAPEAALTVVAQGGKHDVVVEGSFEPGLQFGDYCFLVLGDSIQTQRHI</sequence>
<accession>A0AA35R2S3</accession>
<dbReference type="PROSITE" id="PS50853">
    <property type="entry name" value="FN3"/>
    <property type="match status" value="1"/>
</dbReference>
<dbReference type="InterPro" id="IPR036116">
    <property type="entry name" value="FN3_sf"/>
</dbReference>
<reference evidence="2" key="1">
    <citation type="submission" date="2023-03" db="EMBL/GenBank/DDBJ databases">
        <authorList>
            <person name="Steffen K."/>
            <person name="Cardenas P."/>
        </authorList>
    </citation>
    <scope>NUCLEOTIDE SEQUENCE</scope>
</reference>
<feature type="non-terminal residue" evidence="2">
    <location>
        <position position="490"/>
    </location>
</feature>
<evidence type="ECO:0000313" key="3">
    <source>
        <dbReference type="Proteomes" id="UP001174909"/>
    </source>
</evidence>
<evidence type="ECO:0000259" key="1">
    <source>
        <dbReference type="PROSITE" id="PS50853"/>
    </source>
</evidence>
<dbReference type="InterPro" id="IPR013783">
    <property type="entry name" value="Ig-like_fold"/>
</dbReference>